<feature type="region of interest" description="Disordered" evidence="1">
    <location>
        <begin position="134"/>
        <end position="172"/>
    </location>
</feature>
<evidence type="ECO:0000313" key="2">
    <source>
        <dbReference type="EMBL" id="GAX86286.1"/>
    </source>
</evidence>
<evidence type="ECO:0000313" key="3">
    <source>
        <dbReference type="Proteomes" id="UP000232323"/>
    </source>
</evidence>
<reference evidence="2 3" key="1">
    <citation type="submission" date="2017-08" db="EMBL/GenBank/DDBJ databases">
        <title>Acidophilic green algal genome provides insights into adaptation to an acidic environment.</title>
        <authorList>
            <person name="Hirooka S."/>
            <person name="Hirose Y."/>
            <person name="Kanesaki Y."/>
            <person name="Higuchi S."/>
            <person name="Fujiwara T."/>
            <person name="Onuma R."/>
            <person name="Era A."/>
            <person name="Ohbayashi R."/>
            <person name="Uzuka A."/>
            <person name="Nozaki H."/>
            <person name="Yoshikawa H."/>
            <person name="Miyagishima S.Y."/>
        </authorList>
    </citation>
    <scope>NUCLEOTIDE SEQUENCE [LARGE SCALE GENOMIC DNA]</scope>
    <source>
        <strain evidence="2 3">NIES-2499</strain>
    </source>
</reference>
<keyword evidence="3" id="KW-1185">Reference proteome</keyword>
<accession>A0A250XTB8</accession>
<evidence type="ECO:0000256" key="1">
    <source>
        <dbReference type="SAM" id="MobiDB-lite"/>
    </source>
</evidence>
<dbReference type="Proteomes" id="UP000232323">
    <property type="component" value="Unassembled WGS sequence"/>
</dbReference>
<comment type="caution">
    <text evidence="2">The sequence shown here is derived from an EMBL/GenBank/DDBJ whole genome shotgun (WGS) entry which is preliminary data.</text>
</comment>
<dbReference type="AlphaFoldDB" id="A0A250XTB8"/>
<feature type="compositionally biased region" description="Low complexity" evidence="1">
    <location>
        <begin position="156"/>
        <end position="172"/>
    </location>
</feature>
<name>A0A250XTB8_9CHLO</name>
<proteinExistence type="predicted"/>
<sequence>MGQQFSVTRLESPAPDLSSVDELFSRGGALKHGGGSISSPAVMHGGGSISSPAVMHGGTLSAPLLLCMVGALSAHLLLCMVRIVYQPQPSDRGAAKLWSGVGVSAAPPALKPPSASPHIVALIAASSDQGFKASRPQDFPLTEVGPLNVNEENGQVHHSSQAPQQQQQRHTSMIASALAQLRYPKVQQLLRSLGRSSELELHAPPAKCSSLSRLRHALLASRSLEGKSESPCRRGEVAEMTCGDKDIAPRDDSLDAAGRRVVSNGIAVVDIPAAKLVAPPLHPLHRAADAPVPPLPNCRASSGGVASAARPAALLLYCIAAAAAASASPPPI</sequence>
<organism evidence="2 3">
    <name type="scientific">Chlamydomonas eustigma</name>
    <dbReference type="NCBI Taxonomy" id="1157962"/>
    <lineage>
        <taxon>Eukaryota</taxon>
        <taxon>Viridiplantae</taxon>
        <taxon>Chlorophyta</taxon>
        <taxon>core chlorophytes</taxon>
        <taxon>Chlorophyceae</taxon>
        <taxon>CS clade</taxon>
        <taxon>Chlamydomonadales</taxon>
        <taxon>Chlamydomonadaceae</taxon>
        <taxon>Chlamydomonas</taxon>
    </lineage>
</organism>
<gene>
    <name evidence="2" type="ORF">CEUSTIGMA_g13698.t1</name>
</gene>
<dbReference type="EMBL" id="BEGY01000261">
    <property type="protein sequence ID" value="GAX86286.1"/>
    <property type="molecule type" value="Genomic_DNA"/>
</dbReference>
<protein>
    <submittedName>
        <fullName evidence="2">Uncharacterized protein</fullName>
    </submittedName>
</protein>